<keyword evidence="4" id="KW-1185">Reference proteome</keyword>
<protein>
    <submittedName>
        <fullName evidence="3">Uncharacterized protein</fullName>
    </submittedName>
</protein>
<organism evidence="3 4">
    <name type="scientific">Streptomyces thinghirensis</name>
    <dbReference type="NCBI Taxonomy" id="551547"/>
    <lineage>
        <taxon>Bacteria</taxon>
        <taxon>Bacillati</taxon>
        <taxon>Actinomycetota</taxon>
        <taxon>Actinomycetes</taxon>
        <taxon>Kitasatosporales</taxon>
        <taxon>Streptomycetaceae</taxon>
        <taxon>Streptomyces</taxon>
    </lineage>
</organism>
<name>A0ABP9TEI3_9ACTN</name>
<feature type="compositionally biased region" description="Pro residues" evidence="1">
    <location>
        <begin position="110"/>
        <end position="124"/>
    </location>
</feature>
<evidence type="ECO:0000256" key="2">
    <source>
        <dbReference type="SAM" id="SignalP"/>
    </source>
</evidence>
<proteinExistence type="predicted"/>
<evidence type="ECO:0000256" key="1">
    <source>
        <dbReference type="SAM" id="MobiDB-lite"/>
    </source>
</evidence>
<sequence>MGVSLGTRVAGLCLAGTVAVVAASCVAGEAGPPSGGRDVSVAGGLSNGGPDGTPRRAAGSSEPAPSWRPDGSGGPVGAPVPDRPSQPPPPTLAVPTPTPRSDRPAKDDGTPPPTAPAWLPPGPASPDTDAVPDPAGLYDRLRTPATGCADVLRTIPPLPPTDDWRLLRGLANGCLAVQGRGGSWETAARDHAELAGRPDGCKGRAAYAVLTGLLQFHAQHPGATVRLGSAPDGAPACAYGIAAVDAGPDGTARPGEVILIELRGTYFDHAELLRDGGVSVDGVSVPGPFTALPGSRPDHLRLTVTLPPLSAAPGTPVDVRVRYGGTEVAREGAFTLAAPDLTPSASP</sequence>
<feature type="chain" id="PRO_5046571569" evidence="2">
    <location>
        <begin position="23"/>
        <end position="347"/>
    </location>
</feature>
<dbReference type="EMBL" id="BAABJR010000036">
    <property type="protein sequence ID" value="GAA5217783.1"/>
    <property type="molecule type" value="Genomic_DNA"/>
</dbReference>
<feature type="signal peptide" evidence="2">
    <location>
        <begin position="1"/>
        <end position="22"/>
    </location>
</feature>
<reference evidence="4" key="1">
    <citation type="journal article" date="2019" name="Int. J. Syst. Evol. Microbiol.">
        <title>The Global Catalogue of Microorganisms (GCM) 10K type strain sequencing project: providing services to taxonomists for standard genome sequencing and annotation.</title>
        <authorList>
            <consortium name="The Broad Institute Genomics Platform"/>
            <consortium name="The Broad Institute Genome Sequencing Center for Infectious Disease"/>
            <person name="Wu L."/>
            <person name="Ma J."/>
        </authorList>
    </citation>
    <scope>NUCLEOTIDE SEQUENCE [LARGE SCALE GENOMIC DNA]</scope>
    <source>
        <strain evidence="4">JCM 18306</strain>
    </source>
</reference>
<evidence type="ECO:0000313" key="4">
    <source>
        <dbReference type="Proteomes" id="UP001499878"/>
    </source>
</evidence>
<feature type="compositionally biased region" description="Pro residues" evidence="1">
    <location>
        <begin position="81"/>
        <end position="98"/>
    </location>
</feature>
<accession>A0ABP9TEI3</accession>
<dbReference type="RefSeq" id="WP_345638730.1">
    <property type="nucleotide sequence ID" value="NZ_BAABJR010000036.1"/>
</dbReference>
<comment type="caution">
    <text evidence="3">The sequence shown here is derived from an EMBL/GenBank/DDBJ whole genome shotgun (WGS) entry which is preliminary data.</text>
</comment>
<dbReference type="Proteomes" id="UP001499878">
    <property type="component" value="Unassembled WGS sequence"/>
</dbReference>
<keyword evidence="2" id="KW-0732">Signal</keyword>
<evidence type="ECO:0000313" key="3">
    <source>
        <dbReference type="EMBL" id="GAA5217783.1"/>
    </source>
</evidence>
<feature type="compositionally biased region" description="Basic and acidic residues" evidence="1">
    <location>
        <begin position="100"/>
        <end position="109"/>
    </location>
</feature>
<gene>
    <name evidence="3" type="ORF">GCM10023323_76090</name>
</gene>
<feature type="region of interest" description="Disordered" evidence="1">
    <location>
        <begin position="29"/>
        <end position="141"/>
    </location>
</feature>